<accession>A0A2L0V0G1</accession>
<protein>
    <submittedName>
        <fullName evidence="1">Uncharacterized protein</fullName>
    </submittedName>
</protein>
<evidence type="ECO:0000313" key="2">
    <source>
        <dbReference type="Proteomes" id="UP000223025"/>
    </source>
</evidence>
<reference evidence="1 2" key="1">
    <citation type="submission" date="2017-06" db="EMBL/GenBank/DDBJ databases">
        <authorList>
            <person name="Kim H.J."/>
            <person name="Triplett B.A."/>
        </authorList>
    </citation>
    <scope>NUCLEOTIDE SEQUENCE [LARGE SCALE GENOMIC DNA]</scope>
</reference>
<dbReference type="RefSeq" id="YP_009612156.1">
    <property type="nucleotide sequence ID" value="NC_042013.1"/>
</dbReference>
<dbReference type="EMBL" id="MF403008">
    <property type="protein sequence ID" value="AUZ95250.1"/>
    <property type="molecule type" value="Genomic_DNA"/>
</dbReference>
<evidence type="ECO:0000313" key="1">
    <source>
        <dbReference type="EMBL" id="AUZ95250.1"/>
    </source>
</evidence>
<keyword evidence="2" id="KW-1185">Reference proteome</keyword>
<dbReference type="GeneID" id="40088494"/>
<dbReference type="Proteomes" id="UP000223025">
    <property type="component" value="Segment"/>
</dbReference>
<sequence>MSGLRGAYGKNKMKVTVETYRKTEMGNLRRLVTHVFVSTDTYRSEVFSKVERKFPNLELSEMKIRRVRSQEWRSPESIL</sequence>
<dbReference type="KEGG" id="vg:40088494"/>
<organism evidence="1 2">
    <name type="scientific">Agrobacterium phage Atu_ph07</name>
    <dbReference type="NCBI Taxonomy" id="2024264"/>
    <lineage>
        <taxon>Viruses</taxon>
        <taxon>Duplodnaviria</taxon>
        <taxon>Heunggongvirae</taxon>
        <taxon>Uroviricota</taxon>
        <taxon>Caudoviricetes</taxon>
        <taxon>Polybotosvirus</taxon>
        <taxon>Polybotosvirus Atuph07</taxon>
    </lineage>
</organism>
<proteinExistence type="predicted"/>
<name>A0A2L0V0G1_9CAUD</name>